<dbReference type="Pfam" id="PF10551">
    <property type="entry name" value="MULE"/>
    <property type="match status" value="1"/>
</dbReference>
<feature type="region of interest" description="Disordered" evidence="1">
    <location>
        <begin position="476"/>
        <end position="501"/>
    </location>
</feature>
<evidence type="ECO:0000256" key="1">
    <source>
        <dbReference type="SAM" id="MobiDB-lite"/>
    </source>
</evidence>
<dbReference type="OrthoDB" id="93990at2759"/>
<comment type="caution">
    <text evidence="3">The sequence shown here is derived from an EMBL/GenBank/DDBJ whole genome shotgun (WGS) entry which is preliminary data.</text>
</comment>
<protein>
    <recommendedName>
        <fullName evidence="2">MULE transposase domain-containing protein</fullName>
    </recommendedName>
</protein>
<dbReference type="Gene3D" id="2.20.25.240">
    <property type="match status" value="1"/>
</dbReference>
<dbReference type="EMBL" id="CAJNOC010003625">
    <property type="protein sequence ID" value="CAF0991212.1"/>
    <property type="molecule type" value="Genomic_DNA"/>
</dbReference>
<dbReference type="AlphaFoldDB" id="A0A814FX23"/>
<name>A0A814FX23_9BILA</name>
<accession>A0A814FX23</accession>
<dbReference type="PANTHER" id="PTHR47160">
    <property type="entry name" value="PUTATIVE-RELATED"/>
    <property type="match status" value="1"/>
</dbReference>
<sequence length="501" mass="58365">MCDEIENIKYEYVQSNTFRLEHDDEKNETKDGFEVLCDNFLFYRRRKNKDSNYWVCKHKKCNASMTIGFDGKVRSVSQKPHNLQEMRDGVNPAEVHLPLNEFQILTLNFIKKVKLRCSTEDVGANKIFEDEQNKLFKSLKTDEEKTNVASSIPQFHNLKAGLQKRINLFRPKLPISVITTVIDGKYTKCSNGIDNFLIYKTKRNKKLVFCSKTGLEILAKSTEWHADGTFHVATKFYHQLYIIQAWFMNRMIPCAFVLMERRRTKDYDDVFKAINRAASRNNLVLKPEKIMTDLELAAINAFKNQFPGIINKACLFHFAQAILKNFGKLGFKNDYEKNDIVNTWFRQLFCLSVIPPMSVIGSFPIELWNHYNTVGPRTNNNLEGYNNKLKLHVSRAHPNIFKSIEMFQSQEISAFIKYKHALDGKQAPPRKKLDVGKDNELKIFKKLLEEKNITIDIYIKCILPLFSFKKKENIANDETEVDESEDEDEDILDSSDEEDEL</sequence>
<keyword evidence="4" id="KW-1185">Reference proteome</keyword>
<organism evidence="3 4">
    <name type="scientific">Brachionus calyciflorus</name>
    <dbReference type="NCBI Taxonomy" id="104777"/>
    <lineage>
        <taxon>Eukaryota</taxon>
        <taxon>Metazoa</taxon>
        <taxon>Spiralia</taxon>
        <taxon>Gnathifera</taxon>
        <taxon>Rotifera</taxon>
        <taxon>Eurotatoria</taxon>
        <taxon>Monogononta</taxon>
        <taxon>Pseudotrocha</taxon>
        <taxon>Ploima</taxon>
        <taxon>Brachionidae</taxon>
        <taxon>Brachionus</taxon>
    </lineage>
</organism>
<evidence type="ECO:0000313" key="4">
    <source>
        <dbReference type="Proteomes" id="UP000663879"/>
    </source>
</evidence>
<feature type="domain" description="MULE transposase" evidence="2">
    <location>
        <begin position="224"/>
        <end position="320"/>
    </location>
</feature>
<dbReference type="PANTHER" id="PTHR47160:SF8">
    <property type="entry name" value="MULE TRANSPOSASE DOMAIN-CONTAINING PROTEIN"/>
    <property type="match status" value="1"/>
</dbReference>
<dbReference type="Proteomes" id="UP000663879">
    <property type="component" value="Unassembled WGS sequence"/>
</dbReference>
<evidence type="ECO:0000313" key="3">
    <source>
        <dbReference type="EMBL" id="CAF0991212.1"/>
    </source>
</evidence>
<evidence type="ECO:0000259" key="2">
    <source>
        <dbReference type="Pfam" id="PF10551"/>
    </source>
</evidence>
<reference evidence="3" key="1">
    <citation type="submission" date="2021-02" db="EMBL/GenBank/DDBJ databases">
        <authorList>
            <person name="Nowell W R."/>
        </authorList>
    </citation>
    <scope>NUCLEOTIDE SEQUENCE</scope>
    <source>
        <strain evidence="3">Ploen Becks lab</strain>
    </source>
</reference>
<proteinExistence type="predicted"/>
<gene>
    <name evidence="3" type="ORF">OXX778_LOCUS15921</name>
</gene>
<dbReference type="InterPro" id="IPR018289">
    <property type="entry name" value="MULE_transposase_dom"/>
</dbReference>